<organism evidence="1 2">
    <name type="scientific">Beta vulgaris subsp. vulgaris</name>
    <name type="common">Beet</name>
    <dbReference type="NCBI Taxonomy" id="3555"/>
    <lineage>
        <taxon>Eukaryota</taxon>
        <taxon>Viridiplantae</taxon>
        <taxon>Streptophyta</taxon>
        <taxon>Embryophyta</taxon>
        <taxon>Tracheophyta</taxon>
        <taxon>Spermatophyta</taxon>
        <taxon>Magnoliopsida</taxon>
        <taxon>eudicotyledons</taxon>
        <taxon>Gunneridae</taxon>
        <taxon>Pentapetalae</taxon>
        <taxon>Caryophyllales</taxon>
        <taxon>Chenopodiaceae</taxon>
        <taxon>Betoideae</taxon>
        <taxon>Beta</taxon>
    </lineage>
</organism>
<evidence type="ECO:0000313" key="1">
    <source>
        <dbReference type="EMBL" id="KMS64588.1"/>
    </source>
</evidence>
<feature type="non-terminal residue" evidence="1">
    <location>
        <position position="1"/>
    </location>
</feature>
<accession>A0A0J7YN80</accession>
<reference evidence="1 2" key="1">
    <citation type="journal article" date="2014" name="Nature">
        <title>The genome of the recently domesticated crop plant sugar beet (Beta vulgaris).</title>
        <authorList>
            <person name="Dohm J.C."/>
            <person name="Minoche A.E."/>
            <person name="Holtgrawe D."/>
            <person name="Capella-Gutierrez S."/>
            <person name="Zakrzewski F."/>
            <person name="Tafer H."/>
            <person name="Rupp O."/>
            <person name="Sorensen T.R."/>
            <person name="Stracke R."/>
            <person name="Reinhardt R."/>
            <person name="Goesmann A."/>
            <person name="Kraft T."/>
            <person name="Schulz B."/>
            <person name="Stadler P.F."/>
            <person name="Schmidt T."/>
            <person name="Gabaldon T."/>
            <person name="Lehrach H."/>
            <person name="Weisshaar B."/>
            <person name="Himmelbauer H."/>
        </authorList>
    </citation>
    <scope>NUCLEOTIDE SEQUENCE [LARGE SCALE GENOMIC DNA]</scope>
    <source>
        <tissue evidence="1">Taproot</tissue>
    </source>
</reference>
<name>A0A0J7YN80_BETVV</name>
<proteinExistence type="predicted"/>
<sequence>AAACLYHAGSGVGHHERNLLQHHLMIYQYLLCLNLL</sequence>
<gene>
    <name evidence="1" type="ORF">BVRB_018760</name>
</gene>
<dbReference type="EMBL" id="KQ127461">
    <property type="protein sequence ID" value="KMS64588.1"/>
    <property type="molecule type" value="Genomic_DNA"/>
</dbReference>
<dbReference type="AlphaFoldDB" id="A0A0J7YN80"/>
<dbReference type="Gramene" id="KMS64588">
    <property type="protein sequence ID" value="KMS64588"/>
    <property type="gene ID" value="BVRB_018760"/>
</dbReference>
<dbReference type="Proteomes" id="UP000035740">
    <property type="component" value="Unassembled WGS sequence"/>
</dbReference>
<evidence type="ECO:0000313" key="2">
    <source>
        <dbReference type="Proteomes" id="UP000035740"/>
    </source>
</evidence>
<protein>
    <submittedName>
        <fullName evidence="1">Uncharacterized protein</fullName>
    </submittedName>
</protein>
<keyword evidence="2" id="KW-1185">Reference proteome</keyword>